<evidence type="ECO:0000256" key="1">
    <source>
        <dbReference type="ARBA" id="ARBA00008361"/>
    </source>
</evidence>
<dbReference type="RefSeq" id="XP_025352327.1">
    <property type="nucleotide sequence ID" value="XM_025497927.1"/>
</dbReference>
<keyword evidence="3 5" id="KW-0808">Transferase</keyword>
<dbReference type="EMBL" id="KZ819606">
    <property type="protein sequence ID" value="PWN32025.1"/>
    <property type="molecule type" value="Genomic_DNA"/>
</dbReference>
<organism evidence="5 6">
    <name type="scientific">Meira miltonrushii</name>
    <dbReference type="NCBI Taxonomy" id="1280837"/>
    <lineage>
        <taxon>Eukaryota</taxon>
        <taxon>Fungi</taxon>
        <taxon>Dikarya</taxon>
        <taxon>Basidiomycota</taxon>
        <taxon>Ustilaginomycotina</taxon>
        <taxon>Exobasidiomycetes</taxon>
        <taxon>Exobasidiales</taxon>
        <taxon>Brachybasidiaceae</taxon>
        <taxon>Meira</taxon>
    </lineage>
</organism>
<dbReference type="CDD" id="cd02440">
    <property type="entry name" value="AdoMet_MTases"/>
    <property type="match status" value="1"/>
</dbReference>
<evidence type="ECO:0000259" key="4">
    <source>
        <dbReference type="Pfam" id="PF08241"/>
    </source>
</evidence>
<evidence type="ECO:0000256" key="3">
    <source>
        <dbReference type="ARBA" id="ARBA00022679"/>
    </source>
</evidence>
<evidence type="ECO:0000256" key="2">
    <source>
        <dbReference type="ARBA" id="ARBA00022603"/>
    </source>
</evidence>
<dbReference type="GO" id="GO:0008757">
    <property type="term" value="F:S-adenosylmethionine-dependent methyltransferase activity"/>
    <property type="evidence" value="ECO:0007669"/>
    <property type="project" value="InterPro"/>
</dbReference>
<evidence type="ECO:0000313" key="5">
    <source>
        <dbReference type="EMBL" id="PWN32025.1"/>
    </source>
</evidence>
<dbReference type="InterPro" id="IPR051052">
    <property type="entry name" value="Diverse_substrate_MTase"/>
</dbReference>
<keyword evidence="2 5" id="KW-0489">Methyltransferase</keyword>
<keyword evidence="6" id="KW-1185">Reference proteome</keyword>
<dbReference type="PANTHER" id="PTHR44942">
    <property type="entry name" value="METHYLTRANSF_11 DOMAIN-CONTAINING PROTEIN"/>
    <property type="match status" value="1"/>
</dbReference>
<evidence type="ECO:0000313" key="6">
    <source>
        <dbReference type="Proteomes" id="UP000245771"/>
    </source>
</evidence>
<accession>A0A316V974</accession>
<dbReference type="STRING" id="1280837.A0A316V974"/>
<dbReference type="Pfam" id="PF08241">
    <property type="entry name" value="Methyltransf_11"/>
    <property type="match status" value="1"/>
</dbReference>
<dbReference type="Gene3D" id="3.40.50.150">
    <property type="entry name" value="Vaccinia Virus protein VP39"/>
    <property type="match status" value="1"/>
</dbReference>
<dbReference type="InterPro" id="IPR013216">
    <property type="entry name" value="Methyltransf_11"/>
</dbReference>
<gene>
    <name evidence="5" type="ORF">FA14DRAFT_157960</name>
</gene>
<dbReference type="InParanoid" id="A0A316V974"/>
<dbReference type="AlphaFoldDB" id="A0A316V974"/>
<dbReference type="OrthoDB" id="66144at2759"/>
<sequence>MTQSTQSFKPTWNPELYAKARPDYPRSVIDGILSTINATKLNYVDLAAGTGIFTKLLIDACTNDSGNKFKLQTATAIEPSETMLKQLNGSLFDQKTGIIPQWKEQGRLDKDLQTFTGSGLFDTIDLTNIAPNLQGNVDLITIAQAWHWCEDWNGALAQIANVLKPGGVLAIVWNLEDREAAHWVAAVREAYEVYEGNSRQYRHGTWKQMYDTEAIKQYEILPEIHLTRGIPTTVEGVCSRIASKSYISMESAENQKKVLDQIHQIFAEKNDDQLQRKWIDQSAGVFEYPYATDVLLFRKK</sequence>
<proteinExistence type="inferred from homology"/>
<reference evidence="5 6" key="1">
    <citation type="journal article" date="2018" name="Mol. Biol. Evol.">
        <title>Broad Genomic Sampling Reveals a Smut Pathogenic Ancestry of the Fungal Clade Ustilaginomycotina.</title>
        <authorList>
            <person name="Kijpornyongpan T."/>
            <person name="Mondo S.J."/>
            <person name="Barry K."/>
            <person name="Sandor L."/>
            <person name="Lee J."/>
            <person name="Lipzen A."/>
            <person name="Pangilinan J."/>
            <person name="LaButti K."/>
            <person name="Hainaut M."/>
            <person name="Henrissat B."/>
            <person name="Grigoriev I.V."/>
            <person name="Spatafora J.W."/>
            <person name="Aime M.C."/>
        </authorList>
    </citation>
    <scope>NUCLEOTIDE SEQUENCE [LARGE SCALE GENOMIC DNA]</scope>
    <source>
        <strain evidence="5 6">MCA 3882</strain>
    </source>
</reference>
<comment type="similarity">
    <text evidence="1">Belongs to the methyltransferase superfamily.</text>
</comment>
<dbReference type="Proteomes" id="UP000245771">
    <property type="component" value="Unassembled WGS sequence"/>
</dbReference>
<name>A0A316V974_9BASI</name>
<dbReference type="InterPro" id="IPR029063">
    <property type="entry name" value="SAM-dependent_MTases_sf"/>
</dbReference>
<feature type="domain" description="Methyltransferase type 11" evidence="4">
    <location>
        <begin position="44"/>
        <end position="171"/>
    </location>
</feature>
<dbReference type="PANTHER" id="PTHR44942:SF4">
    <property type="entry name" value="METHYLTRANSFERASE TYPE 11 DOMAIN-CONTAINING PROTEIN"/>
    <property type="match status" value="1"/>
</dbReference>
<protein>
    <submittedName>
        <fullName evidence="5">S-adenosyl-L-methionine-dependent methyltransferase</fullName>
    </submittedName>
</protein>
<dbReference type="GeneID" id="37019708"/>
<dbReference type="SUPFAM" id="SSF53335">
    <property type="entry name" value="S-adenosyl-L-methionine-dependent methyltransferases"/>
    <property type="match status" value="1"/>
</dbReference>
<dbReference type="GO" id="GO:0032259">
    <property type="term" value="P:methylation"/>
    <property type="evidence" value="ECO:0007669"/>
    <property type="project" value="UniProtKB-KW"/>
</dbReference>